<dbReference type="SUPFAM" id="SSF51905">
    <property type="entry name" value="FAD/NAD(P)-binding domain"/>
    <property type="match status" value="1"/>
</dbReference>
<sequence>MRTQVGIIGAGPAGLFLAHLLKQKGIESIVLEAKSRDYVEGRVRAGVLEASTIDVMDRLGLGDRMHREGLVDEGLDMRFRGRTIHLDLPDLTGRSVMIYGQQEVVKDLIAARLAAGDPLHFEAPVSRLAGLDSASPQIHYAENGEEKVLTCDFVAGCDGFHGVSRACVPEDLMKVYHHAYDFAWLGVLARARPLSDMTYSNSDRGFALCSRRSMQVSRLYLQVPSTERLEDWSDDRFWDELHQRMFDDDRSEVAEGEIFQRDMAHLRAFVATPMHYGRLYMAGDAVHIVPPAGAKGLNMAVADARVLAAALARYYRDNTSEMLDSYTDRCAERVWKTIRFSTALTGLLHRFSDQTEFQRELQLSELEYISGSRAAQQSIAEQYVNLSNVDI</sequence>
<name>F2IWY5_POLGS</name>
<keyword evidence="1" id="KW-0560">Oxidoreductase</keyword>
<dbReference type="GO" id="GO:0071949">
    <property type="term" value="F:FAD binding"/>
    <property type="evidence" value="ECO:0007669"/>
    <property type="project" value="InterPro"/>
</dbReference>
<dbReference type="NCBIfam" id="NF006091">
    <property type="entry name" value="PRK08243.1"/>
    <property type="match status" value="1"/>
</dbReference>
<dbReference type="HOGENOM" id="CLU_057691_0_0_5"/>
<dbReference type="Gene3D" id="3.30.9.10">
    <property type="entry name" value="D-Amino Acid Oxidase, subunit A, domain 2"/>
    <property type="match status" value="1"/>
</dbReference>
<gene>
    <name evidence="4" type="ordered locus">SL003B_3140</name>
</gene>
<reference evidence="4 5" key="1">
    <citation type="journal article" date="2011" name="J. Bacteriol.">
        <title>Complete genome sequence of Polymorphum gilvum SL003B-26A1T, a crude oil-degrading bacterium from oil-polluted saline soil.</title>
        <authorList>
            <person name="Li S.G."/>
            <person name="Tang Y.Q."/>
            <person name="Nie Y."/>
            <person name="Cai M."/>
            <person name="Wu X.L."/>
        </authorList>
    </citation>
    <scope>NUCLEOTIDE SEQUENCE [LARGE SCALE GENOMIC DNA]</scope>
    <source>
        <strain evidence="5">LMG 25793 / CGMCC 1.9160 / SL003B-26A1</strain>
    </source>
</reference>
<dbReference type="InterPro" id="IPR036188">
    <property type="entry name" value="FAD/NAD-bd_sf"/>
</dbReference>
<dbReference type="eggNOG" id="COG0654">
    <property type="taxonomic scope" value="Bacteria"/>
</dbReference>
<dbReference type="STRING" id="991905.SL003B_3140"/>
<dbReference type="PANTHER" id="PTHR43476">
    <property type="entry name" value="3-(3-HYDROXY-PHENYL)PROPIONATE/3-HYDROXYCINNAMIC ACID HYDROXYLASE"/>
    <property type="match status" value="1"/>
</dbReference>
<dbReference type="PRINTS" id="PR00420">
    <property type="entry name" value="RNGMNOXGNASE"/>
</dbReference>
<dbReference type="Pfam" id="PF01494">
    <property type="entry name" value="FAD_binding_3"/>
    <property type="match status" value="1"/>
</dbReference>
<dbReference type="InterPro" id="IPR002938">
    <property type="entry name" value="FAD-bd"/>
</dbReference>
<dbReference type="RefSeq" id="WP_013653873.1">
    <property type="nucleotide sequence ID" value="NC_015259.1"/>
</dbReference>
<dbReference type="GO" id="GO:0004497">
    <property type="term" value="F:monooxygenase activity"/>
    <property type="evidence" value="ECO:0007669"/>
    <property type="project" value="UniProtKB-KW"/>
</dbReference>
<protein>
    <submittedName>
        <fullName evidence="4">p-hydroxybenzoate hydroxylase (4-hydroxybenzoate 3-monooxygenase) (PHBH)</fullName>
    </submittedName>
</protein>
<accession>F2IWY5</accession>
<evidence type="ECO:0000256" key="1">
    <source>
        <dbReference type="ARBA" id="ARBA00023002"/>
    </source>
</evidence>
<dbReference type="Gene3D" id="3.50.50.60">
    <property type="entry name" value="FAD/NAD(P)-binding domain"/>
    <property type="match status" value="1"/>
</dbReference>
<evidence type="ECO:0000256" key="2">
    <source>
        <dbReference type="ARBA" id="ARBA00023027"/>
    </source>
</evidence>
<organism evidence="4 5">
    <name type="scientific">Polymorphum gilvum (strain LMG 25793 / CGMCC 1.9160 / SL003B-26A1)</name>
    <dbReference type="NCBI Taxonomy" id="991905"/>
    <lineage>
        <taxon>Bacteria</taxon>
        <taxon>Pseudomonadati</taxon>
        <taxon>Pseudomonadota</taxon>
        <taxon>Alphaproteobacteria</taxon>
        <taxon>Rhodobacterales</taxon>
        <taxon>Paracoccaceae</taxon>
        <taxon>Polymorphum</taxon>
    </lineage>
</organism>
<dbReference type="OrthoDB" id="9791689at2"/>
<feature type="domain" description="FAD-binding" evidence="3">
    <location>
        <begin position="2"/>
        <end position="341"/>
    </location>
</feature>
<dbReference type="Proteomes" id="UP000008130">
    <property type="component" value="Chromosome"/>
</dbReference>
<dbReference type="InterPro" id="IPR050631">
    <property type="entry name" value="PheA/TfdB_FAD_monoxygenase"/>
</dbReference>
<dbReference type="PANTHER" id="PTHR43476:SF4">
    <property type="entry name" value="BLR0106 PROTEIN"/>
    <property type="match status" value="1"/>
</dbReference>
<dbReference type="AlphaFoldDB" id="F2IWY5"/>
<evidence type="ECO:0000313" key="5">
    <source>
        <dbReference type="Proteomes" id="UP000008130"/>
    </source>
</evidence>
<dbReference type="PATRIC" id="fig|991905.3.peg.3225"/>
<keyword evidence="5" id="KW-1185">Reference proteome</keyword>
<dbReference type="SUPFAM" id="SSF54373">
    <property type="entry name" value="FAD-linked reductases, C-terminal domain"/>
    <property type="match status" value="1"/>
</dbReference>
<evidence type="ECO:0000259" key="3">
    <source>
        <dbReference type="Pfam" id="PF01494"/>
    </source>
</evidence>
<keyword evidence="4" id="KW-0503">Monooxygenase</keyword>
<dbReference type="KEGG" id="pgv:SL003B_3140"/>
<keyword evidence="2" id="KW-0520">NAD</keyword>
<proteinExistence type="predicted"/>
<evidence type="ECO:0000313" key="4">
    <source>
        <dbReference type="EMBL" id="ADZ71562.1"/>
    </source>
</evidence>
<dbReference type="EMBL" id="CP002568">
    <property type="protein sequence ID" value="ADZ71562.1"/>
    <property type="molecule type" value="Genomic_DNA"/>
</dbReference>